<dbReference type="GO" id="GO:0051256">
    <property type="term" value="P:mitotic spindle midzone assembly"/>
    <property type="evidence" value="ECO:0007669"/>
    <property type="project" value="TreeGrafter"/>
</dbReference>
<keyword evidence="3 5" id="KW-0067">ATP-binding</keyword>
<comment type="similarity">
    <text evidence="5 6">Belongs to the TRAFAC class myosin-kinesin ATPase superfamily. Kinesin family.</text>
</comment>
<dbReference type="Pfam" id="PF16540">
    <property type="entry name" value="MKLP1_Arf_bdg"/>
    <property type="match status" value="1"/>
</dbReference>
<name>A0A8I6RI30_CIMLE</name>
<dbReference type="PANTHER" id="PTHR24115:SF600">
    <property type="entry name" value="KINESIN-LIKE PROTEIN KIF23"/>
    <property type="match status" value="1"/>
</dbReference>
<reference evidence="10" key="1">
    <citation type="submission" date="2022-01" db="UniProtKB">
        <authorList>
            <consortium name="EnsemblMetazoa"/>
        </authorList>
    </citation>
    <scope>IDENTIFICATION</scope>
</reference>
<dbReference type="PROSITE" id="PS50067">
    <property type="entry name" value="KINESIN_MOTOR_2"/>
    <property type="match status" value="1"/>
</dbReference>
<dbReference type="InterPro" id="IPR019821">
    <property type="entry name" value="Kinesin_motor_CS"/>
</dbReference>
<evidence type="ECO:0000256" key="8">
    <source>
        <dbReference type="SAM" id="MobiDB-lite"/>
    </source>
</evidence>
<keyword evidence="11" id="KW-1185">Reference proteome</keyword>
<evidence type="ECO:0000256" key="6">
    <source>
        <dbReference type="RuleBase" id="RU000394"/>
    </source>
</evidence>
<dbReference type="InterPro" id="IPR027417">
    <property type="entry name" value="P-loop_NTPase"/>
</dbReference>
<dbReference type="AlphaFoldDB" id="A0A8I6RI30"/>
<dbReference type="FunFam" id="2.60.40.4330:FF:000002">
    <property type="entry name" value="Kinesin-like protein"/>
    <property type="match status" value="1"/>
</dbReference>
<dbReference type="PANTHER" id="PTHR24115">
    <property type="entry name" value="KINESIN-RELATED"/>
    <property type="match status" value="1"/>
</dbReference>
<feature type="domain" description="Kinesin motor" evidence="9">
    <location>
        <begin position="18"/>
        <end position="427"/>
    </location>
</feature>
<keyword evidence="5 6" id="KW-0505">Motor protein</keyword>
<keyword evidence="2 5" id="KW-0547">Nucleotide-binding</keyword>
<dbReference type="PROSITE" id="PS00411">
    <property type="entry name" value="KINESIN_MOTOR_1"/>
    <property type="match status" value="1"/>
</dbReference>
<organism evidence="10 11">
    <name type="scientific">Cimex lectularius</name>
    <name type="common">Bed bug</name>
    <name type="synonym">Acanthia lectularia</name>
    <dbReference type="NCBI Taxonomy" id="79782"/>
    <lineage>
        <taxon>Eukaryota</taxon>
        <taxon>Metazoa</taxon>
        <taxon>Ecdysozoa</taxon>
        <taxon>Arthropoda</taxon>
        <taxon>Hexapoda</taxon>
        <taxon>Insecta</taxon>
        <taxon>Pterygota</taxon>
        <taxon>Neoptera</taxon>
        <taxon>Paraneoptera</taxon>
        <taxon>Hemiptera</taxon>
        <taxon>Heteroptera</taxon>
        <taxon>Panheteroptera</taxon>
        <taxon>Cimicomorpha</taxon>
        <taxon>Cimicidae</taxon>
        <taxon>Cimex</taxon>
    </lineage>
</organism>
<protein>
    <recommendedName>
        <fullName evidence="6">Kinesin-like protein</fullName>
    </recommendedName>
</protein>
<sequence>MNQRVRKNLRAARAVKEPIQVFCRVRPLACPELSILKIIPPNYIQLTPPSSANLRNGVCRGLQFSFKEVFNESVGQKRVFDTVALPSVENVLCGRNALIFTYGVTSSGKTYTMSGSPQNGGIMPRSLDVIFNSIRKYQAKKFIFKPDKLNGFDIQSESDAKIDRDQDLLLKLSSANKKVKDDKREFEADIISRIREDTKIMTLDEDNCYSVFITYVEIYNNSVYDLLEDLDENIRPQSLQQKIVREDSNHNMFVHGVNEIEVSTADEAFELYYKGQKRRRMAQTMLNSESSRSHSAFTIRIVQAPLEEDGKELCSDKSSMIVSQLSLVDLAGSERTNRTKNTGQRLREAGNINNSLLTLRTCLELLRENQNGANKMIPYRDSKLTHLFKTFLDGDGQVTMVICISPRVDEFDELMHVMKFAETSQEVQVAVSTPIKTACFTPGRRKAYHAYQQIMKESENKENEGGDKKDSDDKYFSSHWFSNLPDVRFIDICDDNILPNLIKNLEEGLDYMSKVKSSIKENCSEGRKKILVVQREAIMTSQELNTLKNLFDSEKEKVINLENKAVNSDTQLLKMKRKLDDYEVNVKRLKRELSEKDLLINKKKMETEKTKQDFAQKIAQTQERLNLDLERKLRSQRSALQYEMRNKEKKLKAVKKILASDDVSNFDQFAKPRLPESRSAESLVPKTPQTPVHSARTAANNATPSSTTPSSRDFRKMGVPVANRRHRRSRSAGDDFWLDHRPGAQIPLGTIMQPTMARRKSITKLTDAKDVTEVASKYCLLTHGQDSDGDIETRLYKGDVIPTSGGGAQVMFNDIEVLRQVSPTNSSPSKRPGENCQENCFSAVNSRRRHH</sequence>
<dbReference type="GO" id="GO:0005634">
    <property type="term" value="C:nucleus"/>
    <property type="evidence" value="ECO:0007669"/>
    <property type="project" value="TreeGrafter"/>
</dbReference>
<dbReference type="GO" id="GO:0005874">
    <property type="term" value="C:microtubule"/>
    <property type="evidence" value="ECO:0007669"/>
    <property type="project" value="UniProtKB-KW"/>
</dbReference>
<dbReference type="Pfam" id="PF00225">
    <property type="entry name" value="Kinesin"/>
    <property type="match status" value="1"/>
</dbReference>
<dbReference type="SMART" id="SM00129">
    <property type="entry name" value="KISc"/>
    <property type="match status" value="1"/>
</dbReference>
<feature type="region of interest" description="Disordered" evidence="8">
    <location>
        <begin position="672"/>
        <end position="715"/>
    </location>
</feature>
<dbReference type="OrthoDB" id="2403182at2759"/>
<dbReference type="Gene3D" id="3.40.850.10">
    <property type="entry name" value="Kinesin motor domain"/>
    <property type="match status" value="1"/>
</dbReference>
<keyword evidence="7" id="KW-0175">Coiled coil</keyword>
<evidence type="ECO:0000256" key="3">
    <source>
        <dbReference type="ARBA" id="ARBA00022840"/>
    </source>
</evidence>
<evidence type="ECO:0000313" key="10">
    <source>
        <dbReference type="EnsemblMetazoa" id="XP_014245540.1"/>
    </source>
</evidence>
<comment type="subcellular location">
    <subcellularLocation>
        <location evidence="1">Cytoplasm</location>
        <location evidence="1">Cytoskeleton</location>
    </subcellularLocation>
</comment>
<dbReference type="GO" id="GO:0005871">
    <property type="term" value="C:kinesin complex"/>
    <property type="evidence" value="ECO:0007669"/>
    <property type="project" value="TreeGrafter"/>
</dbReference>
<gene>
    <name evidence="10" type="primary">106664374</name>
</gene>
<dbReference type="InterPro" id="IPR001752">
    <property type="entry name" value="Kinesin_motor_dom"/>
</dbReference>
<dbReference type="InterPro" id="IPR036961">
    <property type="entry name" value="Kinesin_motor_dom_sf"/>
</dbReference>
<proteinExistence type="inferred from homology"/>
<keyword evidence="4" id="KW-0963">Cytoplasm</keyword>
<dbReference type="SUPFAM" id="SSF52540">
    <property type="entry name" value="P-loop containing nucleoside triphosphate hydrolases"/>
    <property type="match status" value="1"/>
</dbReference>
<feature type="compositionally biased region" description="Low complexity" evidence="8">
    <location>
        <begin position="694"/>
        <end position="711"/>
    </location>
</feature>
<dbReference type="GO" id="GO:0003777">
    <property type="term" value="F:microtubule motor activity"/>
    <property type="evidence" value="ECO:0007669"/>
    <property type="project" value="InterPro"/>
</dbReference>
<keyword evidence="4" id="KW-0206">Cytoskeleton</keyword>
<dbReference type="PRINTS" id="PR00380">
    <property type="entry name" value="KINESINHEAVY"/>
</dbReference>
<evidence type="ECO:0000256" key="1">
    <source>
        <dbReference type="ARBA" id="ARBA00004245"/>
    </source>
</evidence>
<feature type="binding site" evidence="5">
    <location>
        <begin position="103"/>
        <end position="110"/>
    </location>
    <ligand>
        <name>ATP</name>
        <dbReference type="ChEBI" id="CHEBI:30616"/>
    </ligand>
</feature>
<dbReference type="Proteomes" id="UP000494040">
    <property type="component" value="Unassembled WGS sequence"/>
</dbReference>
<feature type="coiled-coil region" evidence="7">
    <location>
        <begin position="544"/>
        <end position="624"/>
    </location>
</feature>
<dbReference type="GO" id="GO:0007018">
    <property type="term" value="P:microtubule-based movement"/>
    <property type="evidence" value="ECO:0007669"/>
    <property type="project" value="InterPro"/>
</dbReference>
<evidence type="ECO:0000256" key="5">
    <source>
        <dbReference type="PROSITE-ProRule" id="PRU00283"/>
    </source>
</evidence>
<evidence type="ECO:0000313" key="11">
    <source>
        <dbReference type="Proteomes" id="UP000494040"/>
    </source>
</evidence>
<dbReference type="KEGG" id="clec:106664374"/>
<keyword evidence="6" id="KW-0493">Microtubule</keyword>
<dbReference type="OMA" id="INPRIED"/>
<accession>A0A8I6RI30</accession>
<evidence type="ECO:0000256" key="4">
    <source>
        <dbReference type="ARBA" id="ARBA00023212"/>
    </source>
</evidence>
<evidence type="ECO:0000256" key="7">
    <source>
        <dbReference type="SAM" id="Coils"/>
    </source>
</evidence>
<dbReference type="Gene3D" id="2.60.40.4330">
    <property type="entry name" value="Kinesin-like protein Kif23, Arf6-interacting domain"/>
    <property type="match status" value="1"/>
</dbReference>
<dbReference type="EnsemblMetazoa" id="XM_014390054.2">
    <property type="protein sequence ID" value="XP_014245540.1"/>
    <property type="gene ID" value="LOC106664374"/>
</dbReference>
<dbReference type="GO" id="GO:0016887">
    <property type="term" value="F:ATP hydrolysis activity"/>
    <property type="evidence" value="ECO:0007669"/>
    <property type="project" value="TreeGrafter"/>
</dbReference>
<dbReference type="InterPro" id="IPR038105">
    <property type="entry name" value="Kif23_Arf-bd_sf"/>
</dbReference>
<dbReference type="GO" id="GO:0008017">
    <property type="term" value="F:microtubule binding"/>
    <property type="evidence" value="ECO:0007669"/>
    <property type="project" value="InterPro"/>
</dbReference>
<dbReference type="InterPro" id="IPR032384">
    <property type="entry name" value="Kif23_Arf-bd"/>
</dbReference>
<dbReference type="GO" id="GO:0005524">
    <property type="term" value="F:ATP binding"/>
    <property type="evidence" value="ECO:0007669"/>
    <property type="project" value="UniProtKB-UniRule"/>
</dbReference>
<dbReference type="InterPro" id="IPR027640">
    <property type="entry name" value="Kinesin-like_fam"/>
</dbReference>
<evidence type="ECO:0000259" key="9">
    <source>
        <dbReference type="PROSITE" id="PS50067"/>
    </source>
</evidence>
<evidence type="ECO:0000256" key="2">
    <source>
        <dbReference type="ARBA" id="ARBA00022741"/>
    </source>
</evidence>